<gene>
    <name evidence="2" type="ordered locus">Sulba_2532</name>
</gene>
<accession>I3Y0S5</accession>
<evidence type="ECO:0000256" key="1">
    <source>
        <dbReference type="ARBA" id="ARBA00022729"/>
    </source>
</evidence>
<organism evidence="2 3">
    <name type="scientific">Sulfurospirillum barnesii (strain ATCC 700032 / DSM 10660 / SES-3)</name>
    <dbReference type="NCBI Taxonomy" id="760154"/>
    <lineage>
        <taxon>Bacteria</taxon>
        <taxon>Pseudomonadati</taxon>
        <taxon>Campylobacterota</taxon>
        <taxon>Epsilonproteobacteria</taxon>
        <taxon>Campylobacterales</taxon>
        <taxon>Sulfurospirillaceae</taxon>
        <taxon>Sulfurospirillum</taxon>
    </lineage>
</organism>
<evidence type="ECO:0008006" key="4">
    <source>
        <dbReference type="Google" id="ProtNLM"/>
    </source>
</evidence>
<evidence type="ECO:0000313" key="2">
    <source>
        <dbReference type="EMBL" id="AFL69799.1"/>
    </source>
</evidence>
<keyword evidence="1" id="KW-0732">Signal</keyword>
<dbReference type="OrthoDB" id="5422169at2"/>
<dbReference type="eggNOG" id="ENOG5032Y5Q">
    <property type="taxonomic scope" value="Bacteria"/>
</dbReference>
<dbReference type="EMBL" id="CP003333">
    <property type="protein sequence ID" value="AFL69799.1"/>
    <property type="molecule type" value="Genomic_DNA"/>
</dbReference>
<dbReference type="KEGG" id="sba:Sulba_2532"/>
<evidence type="ECO:0000313" key="3">
    <source>
        <dbReference type="Proteomes" id="UP000006176"/>
    </source>
</evidence>
<protein>
    <recommendedName>
        <fullName evidence="4">Small protein A (TmRNA-binding)</fullName>
    </recommendedName>
</protein>
<dbReference type="PROSITE" id="PS51257">
    <property type="entry name" value="PROKAR_LIPOPROTEIN"/>
    <property type="match status" value="1"/>
</dbReference>
<dbReference type="RefSeq" id="WP_014770662.1">
    <property type="nucleotide sequence ID" value="NC_018002.1"/>
</dbReference>
<reference evidence="2 3" key="1">
    <citation type="submission" date="2012-06" db="EMBL/GenBank/DDBJ databases">
        <title>Complete sequence of Sulfurospirillum barnesii SES-3.</title>
        <authorList>
            <consortium name="US DOE Joint Genome Institute"/>
            <person name="Lucas S."/>
            <person name="Han J."/>
            <person name="Lapidus A."/>
            <person name="Cheng J.-F."/>
            <person name="Goodwin L."/>
            <person name="Pitluck S."/>
            <person name="Peters L."/>
            <person name="Ovchinnikova G."/>
            <person name="Lu M."/>
            <person name="Detter J.C."/>
            <person name="Han C."/>
            <person name="Tapia R."/>
            <person name="Land M."/>
            <person name="Hauser L."/>
            <person name="Kyrpides N."/>
            <person name="Ivanova N."/>
            <person name="Pagani I."/>
            <person name="Stolz J."/>
            <person name="Arkin A."/>
            <person name="Dehal P."/>
            <person name="Oremland R."/>
            <person name="Saltikov C."/>
            <person name="Basu P."/>
            <person name="Hollibaugh J."/>
            <person name="Newman D."/>
            <person name="Stolyar S."/>
            <person name="Hazen T."/>
            <person name="Woyke T."/>
        </authorList>
    </citation>
    <scope>NUCLEOTIDE SEQUENCE [LARGE SCALE GENOMIC DNA]</scope>
    <source>
        <strain evidence="3">ATCC 700032 / DSM 10660 / SES-3</strain>
    </source>
</reference>
<name>I3Y0S5_SULBS</name>
<dbReference type="PATRIC" id="fig|760154.4.peg.2531"/>
<dbReference type="Proteomes" id="UP000006176">
    <property type="component" value="Chromosome"/>
</dbReference>
<dbReference type="InterPro" id="IPR037873">
    <property type="entry name" value="BamE-like"/>
</dbReference>
<keyword evidence="3" id="KW-1185">Reference proteome</keyword>
<proteinExistence type="predicted"/>
<dbReference type="Gene3D" id="3.30.1450.10">
    <property type="match status" value="1"/>
</dbReference>
<dbReference type="STRING" id="760154.Sulba_2532"/>
<dbReference type="HOGENOM" id="CLU_179293_1_0_7"/>
<sequence length="82" mass="9564">MRYLFMIVVMLFITGCSSMTKENYDKLHVGMTYTEVRDIFGKANHCDSFIGMRDCMWGDETQYIKIKFVDDKVMLTSSKGLK</sequence>
<dbReference type="AlphaFoldDB" id="I3Y0S5"/>